<feature type="compositionally biased region" description="Acidic residues" evidence="8">
    <location>
        <begin position="403"/>
        <end position="470"/>
    </location>
</feature>
<organism evidence="9 10">
    <name type="scientific">Globisporangium ultimum (strain ATCC 200006 / CBS 805.95 / DAOM BR144)</name>
    <name type="common">Pythium ultimum</name>
    <dbReference type="NCBI Taxonomy" id="431595"/>
    <lineage>
        <taxon>Eukaryota</taxon>
        <taxon>Sar</taxon>
        <taxon>Stramenopiles</taxon>
        <taxon>Oomycota</taxon>
        <taxon>Peronosporomycetes</taxon>
        <taxon>Pythiales</taxon>
        <taxon>Pythiaceae</taxon>
        <taxon>Globisporangium</taxon>
    </lineage>
</organism>
<proteinExistence type="inferred from homology"/>
<feature type="region of interest" description="Disordered" evidence="8">
    <location>
        <begin position="83"/>
        <end position="102"/>
    </location>
</feature>
<feature type="compositionally biased region" description="Acidic residues" evidence="8">
    <location>
        <begin position="384"/>
        <end position="393"/>
    </location>
</feature>
<dbReference type="GO" id="GO:0030490">
    <property type="term" value="P:maturation of SSU-rRNA"/>
    <property type="evidence" value="ECO:0007669"/>
    <property type="project" value="TreeGrafter"/>
</dbReference>
<dbReference type="EMBL" id="GL376636">
    <property type="status" value="NOT_ANNOTATED_CDS"/>
    <property type="molecule type" value="Genomic_DNA"/>
</dbReference>
<feature type="compositionally biased region" description="Basic and acidic residues" evidence="8">
    <location>
        <begin position="311"/>
        <end position="338"/>
    </location>
</feature>
<comment type="similarity">
    <text evidence="2">Belongs to the NOP14 family.</text>
</comment>
<keyword evidence="3" id="KW-0690">Ribosome biogenesis</keyword>
<feature type="coiled-coil region" evidence="7">
    <location>
        <begin position="822"/>
        <end position="876"/>
    </location>
</feature>
<reference evidence="9" key="3">
    <citation type="submission" date="2015-02" db="UniProtKB">
        <authorList>
            <consortium name="EnsemblProtists"/>
        </authorList>
    </citation>
    <scope>IDENTIFICATION</scope>
    <source>
        <strain evidence="9">DAOM BR144</strain>
    </source>
</reference>
<sequence>MVFKKKGGNFKVSGGGGGGGRGGGSHGGGSHGGGRGGGRGSAQSQKNAGAKVVRTSSSTGRNPFDVRGNAKAKYEVIGKRIKGQGRNVAEARAEAETKRKKSLGAQFQARNKANSFKDRRLGEQDPTMSLEDKMIARFQTERKRKLRNASAFALHDSDDEDDDELFLTHGGAKIDDYDNLNADAAFEQDAEDDDHDREMDKEIVNKLHFGGGVGGSTAGHYGPAAPEEDGRKKSHKEIMQEVMLKAKMFKAERQKNKSAQEDATDNLDEGFNDIRALLEFRPTRSNGKEIQEKTPMDDFDKLTREFAFEAKAKATERRMSPEETAAKERDRLAELEKKRVARMKGDDDDDSDDETTGKKGKKGKKGKDGKKKQKTPQQIVMPPTDDDLSADYDLDSRFNAAEQDGEDEEGEGMDEDEEEDEEEEEEEEDSEAESNDDDNEEEATAEAEQDEDAEKEDADEDEDEDEDDEEKERKRQEAAEELPFVFPCPESPEELTALFKNHAKQSAANRALIVERIITYYSPRLSVENQSKMKSFFAILIRQFLKYASKYAVHREDLDGLAKHLFALAQQLSDTAGVIVRELLINLFKRLHSTKSPSKWPELSELLLFKALIQIFPTSDLRHNVISPMETLLGESLVNGALESRQDATRALFTCTLMLQITKDKQRFTPEVLVCLKKLVRVYLVASSSLRTELQEWIAAANKDEDLTLPKLELAAASSVSSAAILNGLLGVVDLATQQYAHLASFDELFHPIYLLLHELTRSLFDGKSTRVNETIARLADQLEKCWAARTPLRLQSFAPALLPTFTPKFDENYTLRKDKGADRDKAKLKQLQRQVKRARKGAARELRRDAEFLAREKQQEENARLESKREKQKEIWRWLEEQNATFNEQVKKGGNMLKGGGSGPAKKRRVSKK</sequence>
<feature type="compositionally biased region" description="Gly residues" evidence="8">
    <location>
        <begin position="13"/>
        <end position="40"/>
    </location>
</feature>
<evidence type="ECO:0000256" key="6">
    <source>
        <dbReference type="ARBA" id="ARBA00024695"/>
    </source>
</evidence>
<accession>K3W6F5</accession>
<feature type="compositionally biased region" description="Basic residues" evidence="8">
    <location>
        <begin position="358"/>
        <end position="374"/>
    </location>
</feature>
<dbReference type="Proteomes" id="UP000019132">
    <property type="component" value="Unassembled WGS sequence"/>
</dbReference>
<dbReference type="Pfam" id="PF04147">
    <property type="entry name" value="Nop14"/>
    <property type="match status" value="1"/>
</dbReference>
<keyword evidence="10" id="KW-1185">Reference proteome</keyword>
<reference evidence="10" key="1">
    <citation type="journal article" date="2010" name="Genome Biol.">
        <title>Genome sequence of the necrotrophic plant pathogen Pythium ultimum reveals original pathogenicity mechanisms and effector repertoire.</title>
        <authorList>
            <person name="Levesque C.A."/>
            <person name="Brouwer H."/>
            <person name="Cano L."/>
            <person name="Hamilton J.P."/>
            <person name="Holt C."/>
            <person name="Huitema E."/>
            <person name="Raffaele S."/>
            <person name="Robideau G.P."/>
            <person name="Thines M."/>
            <person name="Win J."/>
            <person name="Zerillo M.M."/>
            <person name="Beakes G.W."/>
            <person name="Boore J.L."/>
            <person name="Busam D."/>
            <person name="Dumas B."/>
            <person name="Ferriera S."/>
            <person name="Fuerstenberg S.I."/>
            <person name="Gachon C.M."/>
            <person name="Gaulin E."/>
            <person name="Govers F."/>
            <person name="Grenville-Briggs L."/>
            <person name="Horner N."/>
            <person name="Hostetler J."/>
            <person name="Jiang R.H."/>
            <person name="Johnson J."/>
            <person name="Krajaejun T."/>
            <person name="Lin H."/>
            <person name="Meijer H.J."/>
            <person name="Moore B."/>
            <person name="Morris P."/>
            <person name="Phuntmart V."/>
            <person name="Puiu D."/>
            <person name="Shetty J."/>
            <person name="Stajich J.E."/>
            <person name="Tripathy S."/>
            <person name="Wawra S."/>
            <person name="van West P."/>
            <person name="Whitty B.R."/>
            <person name="Coutinho P.M."/>
            <person name="Henrissat B."/>
            <person name="Martin F."/>
            <person name="Thomas P.D."/>
            <person name="Tyler B.M."/>
            <person name="De Vries R.P."/>
            <person name="Kamoun S."/>
            <person name="Yandell M."/>
            <person name="Tisserat N."/>
            <person name="Buell C.R."/>
        </authorList>
    </citation>
    <scope>NUCLEOTIDE SEQUENCE</scope>
    <source>
        <strain evidence="10">DAOM:BR144</strain>
    </source>
</reference>
<keyword evidence="7" id="KW-0175">Coiled coil</keyword>
<dbReference type="EnsemblProtists" id="PYU1_T000546">
    <property type="protein sequence ID" value="PYU1_T000546"/>
    <property type="gene ID" value="PYU1_G000546"/>
</dbReference>
<protein>
    <recommendedName>
        <fullName evidence="11">Nucleolar protein 14</fullName>
    </recommendedName>
</protein>
<dbReference type="VEuPathDB" id="FungiDB:PYU1_G000546"/>
<evidence type="ECO:0000256" key="5">
    <source>
        <dbReference type="ARBA" id="ARBA00023242"/>
    </source>
</evidence>
<dbReference type="GO" id="GO:0032040">
    <property type="term" value="C:small-subunit processome"/>
    <property type="evidence" value="ECO:0007669"/>
    <property type="project" value="InterPro"/>
</dbReference>
<dbReference type="GO" id="GO:0030692">
    <property type="term" value="C:Noc4p-Nop14p complex"/>
    <property type="evidence" value="ECO:0007669"/>
    <property type="project" value="TreeGrafter"/>
</dbReference>
<evidence type="ECO:0008006" key="11">
    <source>
        <dbReference type="Google" id="ProtNLM"/>
    </source>
</evidence>
<comment type="subcellular location">
    <subcellularLocation>
        <location evidence="1">Nucleus</location>
        <location evidence="1">Nucleolus</location>
    </subcellularLocation>
</comment>
<evidence type="ECO:0000256" key="1">
    <source>
        <dbReference type="ARBA" id="ARBA00004604"/>
    </source>
</evidence>
<reference evidence="10" key="2">
    <citation type="submission" date="2010-04" db="EMBL/GenBank/DDBJ databases">
        <authorList>
            <person name="Buell R."/>
            <person name="Hamilton J."/>
            <person name="Hostetler J."/>
        </authorList>
    </citation>
    <scope>NUCLEOTIDE SEQUENCE [LARGE SCALE GENOMIC DNA]</scope>
    <source>
        <strain evidence="10">DAOM:BR144</strain>
    </source>
</reference>
<evidence type="ECO:0000313" key="9">
    <source>
        <dbReference type="EnsemblProtists" id="PYU1_T000546"/>
    </source>
</evidence>
<comment type="function">
    <text evidence="6">Involved in nucleolar processing of pre-18S ribosomal RNA. Has a role in the nuclear export of 40S pre-ribosomal subunit to the cytoplasm.</text>
</comment>
<dbReference type="PANTHER" id="PTHR23183:SF0">
    <property type="entry name" value="NUCLEOLAR PROTEIN 14"/>
    <property type="match status" value="1"/>
</dbReference>
<dbReference type="eggNOG" id="KOG2147">
    <property type="taxonomic scope" value="Eukaryota"/>
</dbReference>
<dbReference type="PANTHER" id="PTHR23183">
    <property type="entry name" value="NOP14"/>
    <property type="match status" value="1"/>
</dbReference>
<feature type="region of interest" description="Disordered" evidence="8">
    <location>
        <begin position="311"/>
        <end position="489"/>
    </location>
</feature>
<feature type="region of interest" description="Disordered" evidence="8">
    <location>
        <begin position="888"/>
        <end position="914"/>
    </location>
</feature>
<dbReference type="OMA" id="KSCWPSL"/>
<feature type="region of interest" description="Disordered" evidence="8">
    <location>
        <begin position="207"/>
        <end position="235"/>
    </location>
</feature>
<keyword evidence="4" id="KW-0698">rRNA processing</keyword>
<evidence type="ECO:0000256" key="7">
    <source>
        <dbReference type="SAM" id="Coils"/>
    </source>
</evidence>
<dbReference type="InterPro" id="IPR007276">
    <property type="entry name" value="Nop14"/>
</dbReference>
<evidence type="ECO:0000256" key="3">
    <source>
        <dbReference type="ARBA" id="ARBA00022517"/>
    </source>
</evidence>
<dbReference type="HOGENOM" id="CLU_008874_0_0_1"/>
<dbReference type="InParanoid" id="K3W6F5"/>
<name>K3W6F5_GLOUD</name>
<evidence type="ECO:0000256" key="2">
    <source>
        <dbReference type="ARBA" id="ARBA00007466"/>
    </source>
</evidence>
<keyword evidence="5" id="KW-0539">Nucleus</keyword>
<dbReference type="STRING" id="431595.K3W6F5"/>
<feature type="region of interest" description="Disordered" evidence="8">
    <location>
        <begin position="1"/>
        <end position="72"/>
    </location>
</feature>
<evidence type="ECO:0000313" key="10">
    <source>
        <dbReference type="Proteomes" id="UP000019132"/>
    </source>
</evidence>
<evidence type="ECO:0000256" key="4">
    <source>
        <dbReference type="ARBA" id="ARBA00022552"/>
    </source>
</evidence>
<dbReference type="AlphaFoldDB" id="K3W6F5"/>
<evidence type="ECO:0000256" key="8">
    <source>
        <dbReference type="SAM" id="MobiDB-lite"/>
    </source>
</evidence>